<sequence>MVISNRELGIGGKMSEIIASESTSYDLNEIVASLNKLLKLRTIPIGMKMFESIEEMESISKIRRPSAVHTTDQIVGQASRNGWTVGITV</sequence>
<name>A0A382JWS9_9ZZZZ</name>
<proteinExistence type="predicted"/>
<protein>
    <submittedName>
        <fullName evidence="1">Uncharacterized protein</fullName>
    </submittedName>
</protein>
<dbReference type="EMBL" id="UINC01077140">
    <property type="protein sequence ID" value="SVC16984.1"/>
    <property type="molecule type" value="Genomic_DNA"/>
</dbReference>
<accession>A0A382JWS9</accession>
<reference evidence="1" key="1">
    <citation type="submission" date="2018-05" db="EMBL/GenBank/DDBJ databases">
        <authorList>
            <person name="Lanie J.A."/>
            <person name="Ng W.-L."/>
            <person name="Kazmierczak K.M."/>
            <person name="Andrzejewski T.M."/>
            <person name="Davidsen T.M."/>
            <person name="Wayne K.J."/>
            <person name="Tettelin H."/>
            <person name="Glass J.I."/>
            <person name="Rusch D."/>
            <person name="Podicherti R."/>
            <person name="Tsui H.-C.T."/>
            <person name="Winkler M.E."/>
        </authorList>
    </citation>
    <scope>NUCLEOTIDE SEQUENCE</scope>
</reference>
<gene>
    <name evidence="1" type="ORF">METZ01_LOCUS269838</name>
</gene>
<organism evidence="1">
    <name type="scientific">marine metagenome</name>
    <dbReference type="NCBI Taxonomy" id="408172"/>
    <lineage>
        <taxon>unclassified sequences</taxon>
        <taxon>metagenomes</taxon>
        <taxon>ecological metagenomes</taxon>
    </lineage>
</organism>
<feature type="non-terminal residue" evidence="1">
    <location>
        <position position="89"/>
    </location>
</feature>
<dbReference type="AlphaFoldDB" id="A0A382JWS9"/>
<evidence type="ECO:0000313" key="1">
    <source>
        <dbReference type="EMBL" id="SVC16984.1"/>
    </source>
</evidence>